<evidence type="ECO:0000256" key="1">
    <source>
        <dbReference type="ARBA" id="ARBA00003681"/>
    </source>
</evidence>
<keyword evidence="4" id="KW-0963">Cytoplasm</keyword>
<gene>
    <name evidence="7" type="ORF">JOC47_002230</name>
</gene>
<keyword evidence="5" id="KW-0598">Phosphotransferase system</keyword>
<comment type="caution">
    <text evidence="7">The sequence shown here is derived from an EMBL/GenBank/DDBJ whole genome shotgun (WGS) entry which is preliminary data.</text>
</comment>
<evidence type="ECO:0000256" key="4">
    <source>
        <dbReference type="ARBA" id="ARBA00022490"/>
    </source>
</evidence>
<dbReference type="GO" id="GO:0005737">
    <property type="term" value="C:cytoplasm"/>
    <property type="evidence" value="ECO:0007669"/>
    <property type="project" value="UniProtKB-SubCell"/>
</dbReference>
<name>A0A939BRH7_9FIRM</name>
<feature type="domain" description="HPr" evidence="6">
    <location>
        <begin position="1"/>
        <end position="88"/>
    </location>
</feature>
<dbReference type="InterPro" id="IPR035895">
    <property type="entry name" value="HPr-like_sf"/>
</dbReference>
<keyword evidence="8" id="KW-1185">Reference proteome</keyword>
<dbReference type="CDD" id="cd00367">
    <property type="entry name" value="PTS-HPr_like"/>
    <property type="match status" value="1"/>
</dbReference>
<dbReference type="Proteomes" id="UP000774000">
    <property type="component" value="Unassembled WGS sequence"/>
</dbReference>
<evidence type="ECO:0000256" key="2">
    <source>
        <dbReference type="ARBA" id="ARBA00004496"/>
    </source>
</evidence>
<dbReference type="GO" id="GO:0009401">
    <property type="term" value="P:phosphoenolpyruvate-dependent sugar phosphotransferase system"/>
    <property type="evidence" value="ECO:0007669"/>
    <property type="project" value="UniProtKB-KW"/>
</dbReference>
<evidence type="ECO:0000313" key="7">
    <source>
        <dbReference type="EMBL" id="MBM7557364.1"/>
    </source>
</evidence>
<dbReference type="EMBL" id="JAFBDQ010000011">
    <property type="protein sequence ID" value="MBM7557364.1"/>
    <property type="molecule type" value="Genomic_DNA"/>
</dbReference>
<dbReference type="Pfam" id="PF00381">
    <property type="entry name" value="PTS-HPr"/>
    <property type="match status" value="1"/>
</dbReference>
<dbReference type="PROSITE" id="PS00369">
    <property type="entry name" value="PTS_HPR_HIS"/>
    <property type="match status" value="1"/>
</dbReference>
<comment type="function">
    <text evidence="1">General (non sugar-specific) component of the phosphoenolpyruvate-dependent sugar phosphotransferase system (sugar PTS). This major carbohydrate active-transport system catalyzes the phosphorylation of incoming sugar substrates concomitantly with their translocation across the cell membrane. The phosphoryl group from phosphoenolpyruvate (PEP) is transferred to the phosphoryl carrier protein HPr by enzyme I. Phospho-HPr then transfers it to the PTS EIIA domain.</text>
</comment>
<dbReference type="AlphaFoldDB" id="A0A939BRH7"/>
<evidence type="ECO:0000256" key="5">
    <source>
        <dbReference type="ARBA" id="ARBA00022683"/>
    </source>
</evidence>
<accession>A0A939BRH7</accession>
<dbReference type="RefSeq" id="WP_204702118.1">
    <property type="nucleotide sequence ID" value="NZ_JAFBDQ010000011.1"/>
</dbReference>
<dbReference type="InterPro" id="IPR050399">
    <property type="entry name" value="HPr"/>
</dbReference>
<dbReference type="SUPFAM" id="SSF55594">
    <property type="entry name" value="HPr-like"/>
    <property type="match status" value="1"/>
</dbReference>
<dbReference type="InterPro" id="IPR000032">
    <property type="entry name" value="HPr-like"/>
</dbReference>
<sequence length="125" mass="13908">MINKEIRLNNKLGLHARPASVLVQKAEEFSSTIKLIKGDKVANVKSILGVLWLKVRDGDKLVLEAEGSDEEEAAEVITELFEEKLKELSYCNDNQGDKEQIDCISPDEMMKMLGSGMKKNLSEVG</sequence>
<comment type="subcellular location">
    <subcellularLocation>
        <location evidence="2">Cytoplasm</location>
    </subcellularLocation>
</comment>
<proteinExistence type="predicted"/>
<reference evidence="7" key="1">
    <citation type="submission" date="2021-01" db="EMBL/GenBank/DDBJ databases">
        <title>Genomic Encyclopedia of Type Strains, Phase IV (KMG-IV): sequencing the most valuable type-strain genomes for metagenomic binning, comparative biology and taxonomic classification.</title>
        <authorList>
            <person name="Goeker M."/>
        </authorList>
    </citation>
    <scope>NUCLEOTIDE SEQUENCE</scope>
    <source>
        <strain evidence="7">DSM 23230</strain>
    </source>
</reference>
<dbReference type="PROSITE" id="PS51350">
    <property type="entry name" value="PTS_HPR_DOM"/>
    <property type="match status" value="1"/>
</dbReference>
<dbReference type="PRINTS" id="PR00107">
    <property type="entry name" value="PHOSPHOCPHPR"/>
</dbReference>
<organism evidence="7 8">
    <name type="scientific">Halanaerobacter jeridensis</name>
    <dbReference type="NCBI Taxonomy" id="706427"/>
    <lineage>
        <taxon>Bacteria</taxon>
        <taxon>Bacillati</taxon>
        <taxon>Bacillota</taxon>
        <taxon>Clostridia</taxon>
        <taxon>Halanaerobiales</taxon>
        <taxon>Halobacteroidaceae</taxon>
        <taxon>Halanaerobacter</taxon>
    </lineage>
</organism>
<dbReference type="PANTHER" id="PTHR33705">
    <property type="entry name" value="PHOSPHOCARRIER PROTEIN HPR"/>
    <property type="match status" value="1"/>
</dbReference>
<evidence type="ECO:0000256" key="3">
    <source>
        <dbReference type="ARBA" id="ARBA00020422"/>
    </source>
</evidence>
<dbReference type="Gene3D" id="3.30.1340.10">
    <property type="entry name" value="HPr-like"/>
    <property type="match status" value="1"/>
</dbReference>
<dbReference type="PANTHER" id="PTHR33705:SF2">
    <property type="entry name" value="PHOSPHOCARRIER PROTEIN NPR"/>
    <property type="match status" value="1"/>
</dbReference>
<dbReference type="InterPro" id="IPR001020">
    <property type="entry name" value="PTS_HPr_His_P_site"/>
</dbReference>
<evidence type="ECO:0000259" key="6">
    <source>
        <dbReference type="PROSITE" id="PS51350"/>
    </source>
</evidence>
<protein>
    <recommendedName>
        <fullName evidence="3">Phosphocarrier protein HPr</fullName>
    </recommendedName>
</protein>
<dbReference type="NCBIfam" id="TIGR01003">
    <property type="entry name" value="PTS_HPr_family"/>
    <property type="match status" value="1"/>
</dbReference>
<evidence type="ECO:0000313" key="8">
    <source>
        <dbReference type="Proteomes" id="UP000774000"/>
    </source>
</evidence>